<dbReference type="GO" id="GO:0005524">
    <property type="term" value="F:ATP binding"/>
    <property type="evidence" value="ECO:0007669"/>
    <property type="project" value="UniProtKB-KW"/>
</dbReference>
<keyword evidence="2" id="KW-0256">Endoplasmic reticulum</keyword>
<dbReference type="EMBL" id="JADGJW010000001">
    <property type="protein sequence ID" value="KAJ3228446.1"/>
    <property type="molecule type" value="Genomic_DNA"/>
</dbReference>
<proteinExistence type="predicted"/>
<dbReference type="InterPro" id="IPR029047">
    <property type="entry name" value="HSP70_peptide-bd_sf"/>
</dbReference>
<dbReference type="PANTHER" id="PTHR45639">
    <property type="entry name" value="HSC70CB, ISOFORM G-RELATED"/>
    <property type="match status" value="1"/>
</dbReference>
<dbReference type="GO" id="GO:0030968">
    <property type="term" value="P:endoplasmic reticulum unfolded protein response"/>
    <property type="evidence" value="ECO:0007669"/>
    <property type="project" value="TreeGrafter"/>
</dbReference>
<dbReference type="InterPro" id="IPR043129">
    <property type="entry name" value="ATPase_NBD"/>
</dbReference>
<feature type="region of interest" description="Disordered" evidence="5">
    <location>
        <begin position="334"/>
        <end position="353"/>
    </location>
</feature>
<dbReference type="Proteomes" id="UP001211065">
    <property type="component" value="Unassembled WGS sequence"/>
</dbReference>
<comment type="caution">
    <text evidence="6">The sequence shown here is derived from an EMBL/GenBank/DDBJ whole genome shotgun (WGS) entry which is preliminary data.</text>
</comment>
<dbReference type="SUPFAM" id="SSF53067">
    <property type="entry name" value="Actin-like ATPase domain"/>
    <property type="match status" value="1"/>
</dbReference>
<feature type="compositionally biased region" description="Polar residues" evidence="5">
    <location>
        <begin position="334"/>
        <end position="352"/>
    </location>
</feature>
<accession>A0AAD5U8B7</accession>
<evidence type="ECO:0000256" key="1">
    <source>
        <dbReference type="ARBA" id="ARBA00022741"/>
    </source>
</evidence>
<name>A0AAD5U8B7_9FUNG</name>
<keyword evidence="4" id="KW-0143">Chaperone</keyword>
<dbReference type="GO" id="GO:0034663">
    <property type="term" value="C:endoplasmic reticulum chaperone complex"/>
    <property type="evidence" value="ECO:0007669"/>
    <property type="project" value="TreeGrafter"/>
</dbReference>
<keyword evidence="1" id="KW-0547">Nucleotide-binding</keyword>
<gene>
    <name evidence="6" type="primary">HYOU1</name>
    <name evidence="6" type="ORF">HK099_000001</name>
</gene>
<dbReference type="Pfam" id="PF00012">
    <property type="entry name" value="HSP70"/>
    <property type="match status" value="1"/>
</dbReference>
<dbReference type="Gene3D" id="3.90.640.10">
    <property type="entry name" value="Actin, Chain A, domain 4"/>
    <property type="match status" value="1"/>
</dbReference>
<dbReference type="GO" id="GO:0140662">
    <property type="term" value="F:ATP-dependent protein folding chaperone"/>
    <property type="evidence" value="ECO:0007669"/>
    <property type="project" value="InterPro"/>
</dbReference>
<dbReference type="Gene3D" id="2.60.34.10">
    <property type="entry name" value="Substrate Binding Domain Of DNAk, Chain A, domain 1"/>
    <property type="match status" value="1"/>
</dbReference>
<evidence type="ECO:0000256" key="2">
    <source>
        <dbReference type="ARBA" id="ARBA00022824"/>
    </source>
</evidence>
<keyword evidence="3" id="KW-0067">ATP-binding</keyword>
<sequence length="827" mass="93034">MLRKFSTEAQHHIFFDMGAGSTVANLVTFQDVEIAEKKGKKKSKTKKNLPEIQVLSVGFESDLGGKSFDLRIQALLNEKFVEQKKGKFDPEAFYKDAQAQAKLLKEANRVKQVLSANQETYSSVEGLYKDLDFKTLVTRADLEKACVDLFDRVKNPINFVLKESNLKLENIDSVVLVGGGVRIPKIQKILGDLVGESKIARNVNGDEAAVLGAGFRAASLSTLFRVREIIIKDKNIYGVQVNYPVEQKSGSTERILKTSIFTSKSLLGTKKIMNFKRDTDFEFQLSFDIDDLLNNGYNEEETNLESVKPESDISNYLKLSEQSNKKLSQMIFSSVKKGSQSNKTPSETTNDTSSKLLKKSFKNLLNSSNPSSSSPSFKSFIDHQQSSKSIAKNLLIQENFNKNKIGVSRDLLKNEINLPLIHTENKTPMSDIDSLLLINQKRIVADELLLKSKYDMYSRDIDIVLNSSVKTVPLNDSSSSLYLIKKDADSSTMIDSGKKKNKIYGVGHFEKTVKANEIDTQECTPSLLKQRVSYYDSSTHDKVNFKTETHSQLPPPILQKNFRYDIDTMLIQQEIFFSEKSGQEENTNPPKIAINDTLNTDISNFNNSNILNTVKQSTISRLRLYSDSSLSTKQLDHQANLDIQDFFEIGKKVGSLEELGKSNKETFEVYEKKKQDITSIILIGDLIREEIKKKNSEKNVRIFNLDRDINEKNLSDDDLVRDKKFTQSVPNLVSFVGIVKFSNHDIVDLCSIGDLNSIPLTTGDAVDGEESAKNCEGSTKDKWTKTNLPKKKKEDVVASSCIDLNYAVEVDVVNKLGMLKKLNINQE</sequence>
<evidence type="ECO:0000313" key="6">
    <source>
        <dbReference type="EMBL" id="KAJ3228446.1"/>
    </source>
</evidence>
<protein>
    <submittedName>
        <fullName evidence="6">Hypoxia up-regulated protein 1</fullName>
    </submittedName>
</protein>
<reference evidence="6" key="1">
    <citation type="submission" date="2020-05" db="EMBL/GenBank/DDBJ databases">
        <title>Phylogenomic resolution of chytrid fungi.</title>
        <authorList>
            <person name="Stajich J.E."/>
            <person name="Amses K."/>
            <person name="Simmons R."/>
            <person name="Seto K."/>
            <person name="Myers J."/>
            <person name="Bonds A."/>
            <person name="Quandt C.A."/>
            <person name="Barry K."/>
            <person name="Liu P."/>
            <person name="Grigoriev I."/>
            <person name="Longcore J.E."/>
            <person name="James T.Y."/>
        </authorList>
    </citation>
    <scope>NUCLEOTIDE SEQUENCE</scope>
    <source>
        <strain evidence="6">JEL0476</strain>
    </source>
</reference>
<evidence type="ECO:0000313" key="7">
    <source>
        <dbReference type="Proteomes" id="UP001211065"/>
    </source>
</evidence>
<dbReference type="Gene3D" id="3.30.420.40">
    <property type="match status" value="2"/>
</dbReference>
<organism evidence="6 7">
    <name type="scientific">Clydaea vesicula</name>
    <dbReference type="NCBI Taxonomy" id="447962"/>
    <lineage>
        <taxon>Eukaryota</taxon>
        <taxon>Fungi</taxon>
        <taxon>Fungi incertae sedis</taxon>
        <taxon>Chytridiomycota</taxon>
        <taxon>Chytridiomycota incertae sedis</taxon>
        <taxon>Chytridiomycetes</taxon>
        <taxon>Lobulomycetales</taxon>
        <taxon>Lobulomycetaceae</taxon>
        <taxon>Clydaea</taxon>
    </lineage>
</organism>
<keyword evidence="7" id="KW-1185">Reference proteome</keyword>
<evidence type="ECO:0000256" key="3">
    <source>
        <dbReference type="ARBA" id="ARBA00022840"/>
    </source>
</evidence>
<evidence type="ECO:0000256" key="4">
    <source>
        <dbReference type="ARBA" id="ARBA00023186"/>
    </source>
</evidence>
<dbReference type="PANTHER" id="PTHR45639:SF3">
    <property type="entry name" value="HYPOXIA UP-REGULATED PROTEIN 1"/>
    <property type="match status" value="1"/>
</dbReference>
<dbReference type="InterPro" id="IPR013126">
    <property type="entry name" value="Hsp_70_fam"/>
</dbReference>
<dbReference type="AlphaFoldDB" id="A0AAD5U8B7"/>
<dbReference type="PRINTS" id="PR00301">
    <property type="entry name" value="HEATSHOCK70"/>
</dbReference>
<evidence type="ECO:0000256" key="5">
    <source>
        <dbReference type="SAM" id="MobiDB-lite"/>
    </source>
</evidence>